<dbReference type="InterPro" id="IPR001041">
    <property type="entry name" value="2Fe-2S_ferredoxin-type"/>
</dbReference>
<evidence type="ECO:0000256" key="5">
    <source>
        <dbReference type="ARBA" id="ARBA00023014"/>
    </source>
</evidence>
<dbReference type="CDD" id="cd00207">
    <property type="entry name" value="fer2"/>
    <property type="match status" value="1"/>
</dbReference>
<dbReference type="PROSITE" id="PS00197">
    <property type="entry name" value="2FE2S_FER_1"/>
    <property type="match status" value="1"/>
</dbReference>
<gene>
    <name evidence="6" type="ORF">IJ22_19980</name>
</gene>
<dbReference type="SUPFAM" id="SSF54292">
    <property type="entry name" value="2Fe-2S ferredoxin-like"/>
    <property type="match status" value="1"/>
</dbReference>
<keyword evidence="1" id="KW-0001">2Fe-2S</keyword>
<dbReference type="InterPro" id="IPR002888">
    <property type="entry name" value="2Fe-2S-bd"/>
</dbReference>
<name>A0A0U2W1F6_9BACL</name>
<dbReference type="OrthoDB" id="9796880at2"/>
<dbReference type="AlphaFoldDB" id="A0A0U2W1F6"/>
<dbReference type="PATRIC" id="fig|162209.4.peg.2116"/>
<dbReference type="Proteomes" id="UP000061660">
    <property type="component" value="Chromosome"/>
</dbReference>
<dbReference type="KEGG" id="pnp:IJ22_19980"/>
<evidence type="ECO:0000256" key="3">
    <source>
        <dbReference type="ARBA" id="ARBA00023002"/>
    </source>
</evidence>
<dbReference type="PANTHER" id="PTHR44379">
    <property type="entry name" value="OXIDOREDUCTASE WITH IRON-SULFUR SUBUNIT"/>
    <property type="match status" value="1"/>
</dbReference>
<dbReference type="InterPro" id="IPR012675">
    <property type="entry name" value="Beta-grasp_dom_sf"/>
</dbReference>
<evidence type="ECO:0000313" key="7">
    <source>
        <dbReference type="Proteomes" id="UP000061660"/>
    </source>
</evidence>
<dbReference type="InterPro" id="IPR051452">
    <property type="entry name" value="Diverse_Oxidoreductases"/>
</dbReference>
<reference evidence="6 7" key="2">
    <citation type="journal article" date="2016" name="Genome Announc.">
        <title>Complete Genome Sequences of Two Interactive Moderate Thermophiles, Paenibacillus napthalenovorans 32O-Y and Paenibacillus sp. 32O-W.</title>
        <authorList>
            <person name="Butler R.R.III."/>
            <person name="Wang J."/>
            <person name="Stark B.C."/>
            <person name="Pombert J.F."/>
        </authorList>
    </citation>
    <scope>NUCLEOTIDE SEQUENCE [LARGE SCALE GENOMIC DNA]</scope>
    <source>
        <strain evidence="6 7">32O-Y</strain>
    </source>
</reference>
<evidence type="ECO:0000256" key="1">
    <source>
        <dbReference type="ARBA" id="ARBA00022714"/>
    </source>
</evidence>
<dbReference type="GO" id="GO:0051537">
    <property type="term" value="F:2 iron, 2 sulfur cluster binding"/>
    <property type="evidence" value="ECO:0007669"/>
    <property type="project" value="UniProtKB-KW"/>
</dbReference>
<dbReference type="RefSeq" id="WP_054818381.1">
    <property type="nucleotide sequence ID" value="NZ_BJCS01000001.1"/>
</dbReference>
<dbReference type="PROSITE" id="PS51085">
    <property type="entry name" value="2FE2S_FER_2"/>
    <property type="match status" value="1"/>
</dbReference>
<dbReference type="STRING" id="162209.IJ22_19980"/>
<dbReference type="InterPro" id="IPR036884">
    <property type="entry name" value="2Fe-2S-bd_dom_sf"/>
</dbReference>
<dbReference type="SUPFAM" id="SSF47741">
    <property type="entry name" value="CO dehydrogenase ISP C-domain like"/>
    <property type="match status" value="1"/>
</dbReference>
<dbReference type="Pfam" id="PF01799">
    <property type="entry name" value="Fer2_2"/>
    <property type="match status" value="1"/>
</dbReference>
<dbReference type="InterPro" id="IPR036010">
    <property type="entry name" value="2Fe-2S_ferredoxin-like_sf"/>
</dbReference>
<dbReference type="GO" id="GO:0046872">
    <property type="term" value="F:metal ion binding"/>
    <property type="evidence" value="ECO:0007669"/>
    <property type="project" value="UniProtKB-KW"/>
</dbReference>
<organism evidence="6 7">
    <name type="scientific">Paenibacillus naphthalenovorans</name>
    <dbReference type="NCBI Taxonomy" id="162209"/>
    <lineage>
        <taxon>Bacteria</taxon>
        <taxon>Bacillati</taxon>
        <taxon>Bacillota</taxon>
        <taxon>Bacilli</taxon>
        <taxon>Bacillales</taxon>
        <taxon>Paenibacillaceae</taxon>
        <taxon>Paenibacillus</taxon>
    </lineage>
</organism>
<dbReference type="InterPro" id="IPR006058">
    <property type="entry name" value="2Fe2S_fd_BS"/>
</dbReference>
<dbReference type="Gene3D" id="1.10.150.120">
    <property type="entry name" value="[2Fe-2S]-binding domain"/>
    <property type="match status" value="1"/>
</dbReference>
<dbReference type="FunFam" id="1.10.150.120:FF:000003">
    <property type="entry name" value="Carbon monoxide dehydrogenase, small subunit"/>
    <property type="match status" value="1"/>
</dbReference>
<keyword evidence="4" id="KW-0408">Iron</keyword>
<keyword evidence="5" id="KW-0411">Iron-sulfur</keyword>
<keyword evidence="2" id="KW-0479">Metal-binding</keyword>
<proteinExistence type="predicted"/>
<dbReference type="GO" id="GO:0016491">
    <property type="term" value="F:oxidoreductase activity"/>
    <property type="evidence" value="ECO:0007669"/>
    <property type="project" value="UniProtKB-KW"/>
</dbReference>
<reference evidence="7" key="1">
    <citation type="submission" date="2015-12" db="EMBL/GenBank/DDBJ databases">
        <title>Complete genome sequences of two moderately thermophilic Paenibacillus species.</title>
        <authorList>
            <person name="Butler R.III."/>
            <person name="Wang J."/>
            <person name="Stark B.C."/>
            <person name="Pombert J.-F."/>
        </authorList>
    </citation>
    <scope>NUCLEOTIDE SEQUENCE [LARGE SCALE GENOMIC DNA]</scope>
    <source>
        <strain evidence="7">32O-Y</strain>
    </source>
</reference>
<dbReference type="Gene3D" id="3.10.20.30">
    <property type="match status" value="1"/>
</dbReference>
<evidence type="ECO:0000256" key="2">
    <source>
        <dbReference type="ARBA" id="ARBA00022723"/>
    </source>
</evidence>
<dbReference type="Pfam" id="PF00111">
    <property type="entry name" value="Fer2"/>
    <property type="match status" value="1"/>
</dbReference>
<keyword evidence="3" id="KW-0560">Oxidoreductase</keyword>
<accession>A0A0U2W1F6</accession>
<keyword evidence="7" id="KW-1185">Reference proteome</keyword>
<evidence type="ECO:0000256" key="4">
    <source>
        <dbReference type="ARBA" id="ARBA00023004"/>
    </source>
</evidence>
<dbReference type="EMBL" id="CP013652">
    <property type="protein sequence ID" value="ALS22372.1"/>
    <property type="molecule type" value="Genomic_DNA"/>
</dbReference>
<sequence>MNKQISFKLNGRQVSASVSPGESLLDVLRNRFHLGGARETCALGLCGVCTVIVSGNPVSSCLYMAPAADGEEIVTIEGLETEDALHPVQEAFMEHTAFQCGYCTPGMILMAKKLLEENPDPSEDEIKEFMSGNICRCASYGQIIQAIQAASQMIQADRMEGAH</sequence>
<protein>
    <submittedName>
        <fullName evidence="6">Xanthine dehydrogenase</fullName>
    </submittedName>
</protein>
<evidence type="ECO:0000313" key="6">
    <source>
        <dbReference type="EMBL" id="ALS22372.1"/>
    </source>
</evidence>
<dbReference type="PANTHER" id="PTHR44379:SF5">
    <property type="entry name" value="OXIDOREDUCTASE WITH IRON-SULFUR SUBUNIT"/>
    <property type="match status" value="1"/>
</dbReference>